<dbReference type="InterPro" id="IPR045339">
    <property type="entry name" value="DUF6534"/>
</dbReference>
<evidence type="ECO:0000256" key="2">
    <source>
        <dbReference type="SAM" id="Phobius"/>
    </source>
</evidence>
<evidence type="ECO:0000259" key="3">
    <source>
        <dbReference type="Pfam" id="PF20152"/>
    </source>
</evidence>
<gene>
    <name evidence="4" type="ORF">GALMADRAFT_280131</name>
</gene>
<dbReference type="Proteomes" id="UP000027222">
    <property type="component" value="Unassembled WGS sequence"/>
</dbReference>
<evidence type="ECO:0000256" key="1">
    <source>
        <dbReference type="SAM" id="MobiDB-lite"/>
    </source>
</evidence>
<keyword evidence="2" id="KW-0812">Transmembrane</keyword>
<name>A0A067SX69_GALM3</name>
<dbReference type="PANTHER" id="PTHR40465:SF1">
    <property type="entry name" value="DUF6534 DOMAIN-CONTAINING PROTEIN"/>
    <property type="match status" value="1"/>
</dbReference>
<accession>A0A067SX69</accession>
<evidence type="ECO:0000313" key="5">
    <source>
        <dbReference type="Proteomes" id="UP000027222"/>
    </source>
</evidence>
<feature type="domain" description="DUF6534" evidence="3">
    <location>
        <begin position="167"/>
        <end position="214"/>
    </location>
</feature>
<feature type="transmembrane region" description="Helical" evidence="2">
    <location>
        <begin position="193"/>
        <end position="214"/>
    </location>
</feature>
<keyword evidence="2" id="KW-1133">Transmembrane helix</keyword>
<proteinExistence type="predicted"/>
<feature type="compositionally biased region" description="Polar residues" evidence="1">
    <location>
        <begin position="284"/>
        <end position="297"/>
    </location>
</feature>
<feature type="transmembrane region" description="Helical" evidence="2">
    <location>
        <begin position="86"/>
        <end position="106"/>
    </location>
</feature>
<keyword evidence="5" id="KW-1185">Reference proteome</keyword>
<dbReference type="Pfam" id="PF20152">
    <property type="entry name" value="DUF6534"/>
    <property type="match status" value="1"/>
</dbReference>
<dbReference type="HOGENOM" id="CLU_046025_5_0_1"/>
<feature type="transmembrane region" description="Helical" evidence="2">
    <location>
        <begin position="118"/>
        <end position="143"/>
    </location>
</feature>
<organism evidence="4 5">
    <name type="scientific">Galerina marginata (strain CBS 339.88)</name>
    <dbReference type="NCBI Taxonomy" id="685588"/>
    <lineage>
        <taxon>Eukaryota</taxon>
        <taxon>Fungi</taxon>
        <taxon>Dikarya</taxon>
        <taxon>Basidiomycota</taxon>
        <taxon>Agaricomycotina</taxon>
        <taxon>Agaricomycetes</taxon>
        <taxon>Agaricomycetidae</taxon>
        <taxon>Agaricales</taxon>
        <taxon>Agaricineae</taxon>
        <taxon>Strophariaceae</taxon>
        <taxon>Galerina</taxon>
    </lineage>
</organism>
<dbReference type="OrthoDB" id="2535105at2759"/>
<feature type="region of interest" description="Disordered" evidence="1">
    <location>
        <begin position="279"/>
        <end position="321"/>
    </location>
</feature>
<feature type="transmembrane region" description="Helical" evidence="2">
    <location>
        <begin position="155"/>
        <end position="181"/>
    </location>
</feature>
<keyword evidence="2" id="KW-0472">Membrane</keyword>
<feature type="transmembrane region" description="Helical" evidence="2">
    <location>
        <begin position="12"/>
        <end position="33"/>
    </location>
</feature>
<feature type="transmembrane region" description="Helical" evidence="2">
    <location>
        <begin position="45"/>
        <end position="66"/>
    </location>
</feature>
<feature type="compositionally biased region" description="Basic and acidic residues" evidence="1">
    <location>
        <begin position="300"/>
        <end position="321"/>
    </location>
</feature>
<reference evidence="5" key="1">
    <citation type="journal article" date="2014" name="Proc. Natl. Acad. Sci. U.S.A.">
        <title>Extensive sampling of basidiomycete genomes demonstrates inadequacy of the white-rot/brown-rot paradigm for wood decay fungi.</title>
        <authorList>
            <person name="Riley R."/>
            <person name="Salamov A.A."/>
            <person name="Brown D.W."/>
            <person name="Nagy L.G."/>
            <person name="Floudas D."/>
            <person name="Held B.W."/>
            <person name="Levasseur A."/>
            <person name="Lombard V."/>
            <person name="Morin E."/>
            <person name="Otillar R."/>
            <person name="Lindquist E.A."/>
            <person name="Sun H."/>
            <person name="LaButti K.M."/>
            <person name="Schmutz J."/>
            <person name="Jabbour D."/>
            <person name="Luo H."/>
            <person name="Baker S.E."/>
            <person name="Pisabarro A.G."/>
            <person name="Walton J.D."/>
            <person name="Blanchette R.A."/>
            <person name="Henrissat B."/>
            <person name="Martin F."/>
            <person name="Cullen D."/>
            <person name="Hibbett D.S."/>
            <person name="Grigoriev I.V."/>
        </authorList>
    </citation>
    <scope>NUCLEOTIDE SEQUENCE [LARGE SCALE GENOMIC DNA]</scope>
    <source>
        <strain evidence="5">CBS 339.88</strain>
    </source>
</reference>
<evidence type="ECO:0000313" key="4">
    <source>
        <dbReference type="EMBL" id="KDR74662.1"/>
    </source>
</evidence>
<dbReference type="EMBL" id="KL142382">
    <property type="protein sequence ID" value="KDR74662.1"/>
    <property type="molecule type" value="Genomic_DNA"/>
</dbReference>
<dbReference type="AlphaFoldDB" id="A0A067SX69"/>
<dbReference type="PANTHER" id="PTHR40465">
    <property type="entry name" value="CHROMOSOME 1, WHOLE GENOME SHOTGUN SEQUENCE"/>
    <property type="match status" value="1"/>
</dbReference>
<sequence>MNLLVTLFGAGQLGVVFNAWMVGLVCAQGYSYYLNFPSDTMVLKILVAWVLVIQIFNLFIQTTTMYHYLIVSFGNYDKLFEVAWEWSLYLGLIAVGACSVQLFYAYRIFRLSHRRNYVICGIIVILALAALGLCSAVMILALTTDTNFDKITGTFWLVQAWLCVDGACDLLIAVVQVYYLYRQRCGLPRTMRFVNILILYFISTGLLTSILVIFELISVNLDARRYKRLMDSSSDKSATSGPQTGTTKSLGELRFKVTDNEFSEMTSSRCNTSIPISEPGIIGTSISPQPENSSTGGLNREARDSRPTGRGNEDKVTEIWA</sequence>
<protein>
    <recommendedName>
        <fullName evidence="3">DUF6534 domain-containing protein</fullName>
    </recommendedName>
</protein>